<feature type="transmembrane region" description="Helical" evidence="6">
    <location>
        <begin position="377"/>
        <end position="396"/>
    </location>
</feature>
<dbReference type="AlphaFoldDB" id="A0A9W6KLP7"/>
<reference evidence="8" key="2">
    <citation type="submission" date="2023-01" db="EMBL/GenBank/DDBJ databases">
        <authorList>
            <person name="Sun Q."/>
            <person name="Evtushenko L."/>
        </authorList>
    </citation>
    <scope>NUCLEOTIDE SEQUENCE</scope>
    <source>
        <strain evidence="8">VKM Ac-1321</strain>
    </source>
</reference>
<feature type="transmembrane region" description="Helical" evidence="6">
    <location>
        <begin position="303"/>
        <end position="325"/>
    </location>
</feature>
<feature type="transmembrane region" description="Helical" evidence="6">
    <location>
        <begin position="346"/>
        <end position="365"/>
    </location>
</feature>
<dbReference type="RefSeq" id="WP_261959506.1">
    <property type="nucleotide sequence ID" value="NZ_BAAAXA010000001.1"/>
</dbReference>
<feature type="transmembrane region" description="Helical" evidence="6">
    <location>
        <begin position="261"/>
        <end position="283"/>
    </location>
</feature>
<feature type="transmembrane region" description="Helical" evidence="6">
    <location>
        <begin position="701"/>
        <end position="720"/>
    </location>
</feature>
<feature type="transmembrane region" description="Helical" evidence="6">
    <location>
        <begin position="726"/>
        <end position="749"/>
    </location>
</feature>
<dbReference type="Proteomes" id="UP001143480">
    <property type="component" value="Unassembled WGS sequence"/>
</dbReference>
<keyword evidence="4 6" id="KW-1133">Transmembrane helix</keyword>
<evidence type="ECO:0000313" key="9">
    <source>
        <dbReference type="Proteomes" id="UP001143480"/>
    </source>
</evidence>
<evidence type="ECO:0000256" key="2">
    <source>
        <dbReference type="ARBA" id="ARBA00022475"/>
    </source>
</evidence>
<feature type="domain" description="ABC3 transporter permease C-terminal" evidence="7">
    <location>
        <begin position="212"/>
        <end position="327"/>
    </location>
</feature>
<dbReference type="InterPro" id="IPR038766">
    <property type="entry name" value="Membrane_comp_ABC_pdt"/>
</dbReference>
<feature type="transmembrane region" description="Helical" evidence="6">
    <location>
        <begin position="205"/>
        <end position="229"/>
    </location>
</feature>
<reference evidence="8" key="1">
    <citation type="journal article" date="2014" name="Int. J. Syst. Evol. Microbiol.">
        <title>Complete genome sequence of Corynebacterium casei LMG S-19264T (=DSM 44701T), isolated from a smear-ripened cheese.</title>
        <authorList>
            <consortium name="US DOE Joint Genome Institute (JGI-PGF)"/>
            <person name="Walter F."/>
            <person name="Albersmeier A."/>
            <person name="Kalinowski J."/>
            <person name="Ruckert C."/>
        </authorList>
    </citation>
    <scope>NUCLEOTIDE SEQUENCE</scope>
    <source>
        <strain evidence="8">VKM Ac-1321</strain>
    </source>
</reference>
<keyword evidence="5 6" id="KW-0472">Membrane</keyword>
<feature type="transmembrane region" description="Helical" evidence="6">
    <location>
        <begin position="756"/>
        <end position="778"/>
    </location>
</feature>
<evidence type="ECO:0000256" key="4">
    <source>
        <dbReference type="ARBA" id="ARBA00022989"/>
    </source>
</evidence>
<feature type="transmembrane region" description="Helical" evidence="6">
    <location>
        <begin position="39"/>
        <end position="62"/>
    </location>
</feature>
<evidence type="ECO:0000313" key="8">
    <source>
        <dbReference type="EMBL" id="GLL04397.1"/>
    </source>
</evidence>
<dbReference type="EMBL" id="BSFP01000045">
    <property type="protein sequence ID" value="GLL04397.1"/>
    <property type="molecule type" value="Genomic_DNA"/>
</dbReference>
<comment type="caution">
    <text evidence="8">The sequence shown here is derived from an EMBL/GenBank/DDBJ whole genome shotgun (WGS) entry which is preliminary data.</text>
</comment>
<keyword evidence="2" id="KW-1003">Cell membrane</keyword>
<feature type="transmembrane region" description="Helical" evidence="6">
    <location>
        <begin position="425"/>
        <end position="446"/>
    </location>
</feature>
<keyword evidence="3 6" id="KW-0812">Transmembrane</keyword>
<dbReference type="GO" id="GO:0005886">
    <property type="term" value="C:plasma membrane"/>
    <property type="evidence" value="ECO:0007669"/>
    <property type="project" value="UniProtKB-SubCell"/>
</dbReference>
<organism evidence="8 9">
    <name type="scientific">Dactylosporangium matsuzakiense</name>
    <dbReference type="NCBI Taxonomy" id="53360"/>
    <lineage>
        <taxon>Bacteria</taxon>
        <taxon>Bacillati</taxon>
        <taxon>Actinomycetota</taxon>
        <taxon>Actinomycetes</taxon>
        <taxon>Micromonosporales</taxon>
        <taxon>Micromonosporaceae</taxon>
        <taxon>Dactylosporangium</taxon>
    </lineage>
</organism>
<feature type="transmembrane region" description="Helical" evidence="6">
    <location>
        <begin position="670"/>
        <end position="689"/>
    </location>
</feature>
<dbReference type="PANTHER" id="PTHR30287:SF2">
    <property type="entry name" value="BLL1001 PROTEIN"/>
    <property type="match status" value="1"/>
</dbReference>
<dbReference type="PANTHER" id="PTHR30287">
    <property type="entry name" value="MEMBRANE COMPONENT OF PREDICTED ABC SUPERFAMILY METABOLITE UPTAKE TRANSPORTER"/>
    <property type="match status" value="1"/>
</dbReference>
<name>A0A9W6KLP7_9ACTN</name>
<evidence type="ECO:0000256" key="3">
    <source>
        <dbReference type="ARBA" id="ARBA00022692"/>
    </source>
</evidence>
<comment type="subcellular location">
    <subcellularLocation>
        <location evidence="1">Cell membrane</location>
        <topology evidence="1">Multi-pass membrane protein</topology>
    </subcellularLocation>
</comment>
<dbReference type="Pfam" id="PF02687">
    <property type="entry name" value="FtsX"/>
    <property type="match status" value="2"/>
</dbReference>
<feature type="domain" description="ABC3 transporter permease C-terminal" evidence="7">
    <location>
        <begin position="675"/>
        <end position="779"/>
    </location>
</feature>
<evidence type="ECO:0000259" key="7">
    <source>
        <dbReference type="Pfam" id="PF02687"/>
    </source>
</evidence>
<proteinExistence type="predicted"/>
<evidence type="ECO:0000256" key="5">
    <source>
        <dbReference type="ARBA" id="ARBA00023136"/>
    </source>
</evidence>
<evidence type="ECO:0000256" key="1">
    <source>
        <dbReference type="ARBA" id="ARBA00004651"/>
    </source>
</evidence>
<sequence>MSAPRPHARPGALRRWSSEVGLGAKLAIGGGREGLVRTVLTALGVGLGVAVLLLSVSIPGILDGRHVRTDARDDLHYGGEEPARSDTSVLMLPIQSSYHDRAVTGRFIQPDGAHPILPPGVPALPPVGSIVVSPALRDLLASPDGALLRARFPQPISGTIGKEGLSGPNELYFYGSRADLAQDQPQVLRLTHYGSESSNDPLNPVLLLLVVVIFVVLLMPVAMFVAAATRFGGEQRDRRLAAVRLVGADTWMTRRIAAGEAVVSAALGVLIGLGFFFAARSVAERFELAGLSVYASDVRPTPLLAGAIVVAVPLAALLMTLLALRRVVVEPLGVVRKAVARAKRRLWWRLLPLLGGAALLVPLLGGHRTERFNVWQAAFGIILLLLGLATLLPWLFDKLVTRLSSGGPVAWQIAIRRLQLSHDSALRAVNAVAVAVAGTIALQMLFAAAQAQSTAPTDQDVTQVQAVMRTELGGLTTVHSQAEVEAALRGTPGVKTAHSYHQHFGGPVGADDRDFLEMVVADCDTLRLMASLPSCADGDVFAVDPASIPPEQQPQGLLDATALGGKELEFGKDAKDGAEPIRWTAPARLTTVRQHRDPFGSEHTGLLVTPSAAPPIGADAHFYTFIGIDRATPDVAERVRNTAMSIGPANDVFMLSAVGVDKTFASIRRGLFAGATVVLVLVGLSLLVSTVEQLRERRRTFAALVAFGTRRATMAWSILWQTAVPVALGLVTASIMGLILGSALLRIVVVEVRPDWAGIGVVGAIAAAVVLLVTAASLPPLFRLMRPEGLRFE</sequence>
<protein>
    <submittedName>
        <fullName evidence="8">Membrane protein</fullName>
    </submittedName>
</protein>
<gene>
    <name evidence="8" type="ORF">GCM10017581_061440</name>
</gene>
<dbReference type="InterPro" id="IPR003838">
    <property type="entry name" value="ABC3_permease_C"/>
</dbReference>
<evidence type="ECO:0000256" key="6">
    <source>
        <dbReference type="SAM" id="Phobius"/>
    </source>
</evidence>
<accession>A0A9W6KLP7</accession>
<keyword evidence="9" id="KW-1185">Reference proteome</keyword>